<evidence type="ECO:0008006" key="2">
    <source>
        <dbReference type="Google" id="ProtNLM"/>
    </source>
</evidence>
<feature type="non-terminal residue" evidence="1">
    <location>
        <position position="75"/>
    </location>
</feature>
<dbReference type="Gene3D" id="2.60.40.10">
    <property type="entry name" value="Immunoglobulins"/>
    <property type="match status" value="1"/>
</dbReference>
<dbReference type="SUPFAM" id="SSF49265">
    <property type="entry name" value="Fibronectin type III"/>
    <property type="match status" value="1"/>
</dbReference>
<dbReference type="InterPro" id="IPR036116">
    <property type="entry name" value="FN3_sf"/>
</dbReference>
<gene>
    <name evidence="1" type="ORF">METZ01_LOCUS390533</name>
</gene>
<reference evidence="1" key="1">
    <citation type="submission" date="2018-05" db="EMBL/GenBank/DDBJ databases">
        <authorList>
            <person name="Lanie J.A."/>
            <person name="Ng W.-L."/>
            <person name="Kazmierczak K.M."/>
            <person name="Andrzejewski T.M."/>
            <person name="Davidsen T.M."/>
            <person name="Wayne K.J."/>
            <person name="Tettelin H."/>
            <person name="Glass J.I."/>
            <person name="Rusch D."/>
            <person name="Podicherti R."/>
            <person name="Tsui H.-C.T."/>
            <person name="Winkler M.E."/>
        </authorList>
    </citation>
    <scope>NUCLEOTIDE SEQUENCE</scope>
</reference>
<organism evidence="1">
    <name type="scientific">marine metagenome</name>
    <dbReference type="NCBI Taxonomy" id="408172"/>
    <lineage>
        <taxon>unclassified sequences</taxon>
        <taxon>metagenomes</taxon>
        <taxon>ecological metagenomes</taxon>
    </lineage>
</organism>
<proteinExistence type="predicted"/>
<dbReference type="EMBL" id="UINC01146759">
    <property type="protein sequence ID" value="SVD37679.1"/>
    <property type="molecule type" value="Genomic_DNA"/>
</dbReference>
<dbReference type="AlphaFoldDB" id="A0A382UTT9"/>
<evidence type="ECO:0000313" key="1">
    <source>
        <dbReference type="EMBL" id="SVD37679.1"/>
    </source>
</evidence>
<sequence>MGRNLIRVSAVMAVAALVVLGLPGVASAAIPTVPAGLTAVAGESESVILSWTASSNTPTNYDVEYSPDGFVFTST</sequence>
<protein>
    <recommendedName>
        <fullName evidence="2">Fibronectin type-III domain-containing protein</fullName>
    </recommendedName>
</protein>
<name>A0A382UTT9_9ZZZZ</name>
<accession>A0A382UTT9</accession>
<dbReference type="InterPro" id="IPR013783">
    <property type="entry name" value="Ig-like_fold"/>
</dbReference>